<dbReference type="AlphaFoldDB" id="A0A543I1M7"/>
<evidence type="ECO:0000313" key="2">
    <source>
        <dbReference type="EMBL" id="TQM64482.1"/>
    </source>
</evidence>
<dbReference type="SUPFAM" id="SSF55136">
    <property type="entry name" value="Probable bacterial effector-binding domain"/>
    <property type="match status" value="1"/>
</dbReference>
<dbReference type="Gene3D" id="3.20.80.10">
    <property type="entry name" value="Regulatory factor, effector binding domain"/>
    <property type="match status" value="1"/>
</dbReference>
<gene>
    <name evidence="2" type="ORF">FBY41_0850</name>
</gene>
<comment type="caution">
    <text evidence="2">The sequence shown here is derived from an EMBL/GenBank/DDBJ whole genome shotgun (WGS) entry which is preliminary data.</text>
</comment>
<proteinExistence type="predicted"/>
<organism evidence="2 3">
    <name type="scientific">Humibacillus xanthopallidus</name>
    <dbReference type="NCBI Taxonomy" id="412689"/>
    <lineage>
        <taxon>Bacteria</taxon>
        <taxon>Bacillati</taxon>
        <taxon>Actinomycetota</taxon>
        <taxon>Actinomycetes</taxon>
        <taxon>Micrococcales</taxon>
        <taxon>Intrasporangiaceae</taxon>
        <taxon>Humibacillus</taxon>
    </lineage>
</organism>
<reference evidence="2 3" key="1">
    <citation type="submission" date="2019-06" db="EMBL/GenBank/DDBJ databases">
        <title>Genome sequencing of plant associated microbes to promote plant fitness in Sorghum bicolor and Oryza sativa.</title>
        <authorList>
            <person name="Coleman-Derr D."/>
        </authorList>
    </citation>
    <scope>NUCLEOTIDE SEQUENCE [LARGE SCALE GENOMIC DNA]</scope>
    <source>
        <strain evidence="2 3">KV-663</strain>
    </source>
</reference>
<evidence type="ECO:0000259" key="1">
    <source>
        <dbReference type="SMART" id="SM00871"/>
    </source>
</evidence>
<accession>A0A543I1M7</accession>
<dbReference type="InterPro" id="IPR010499">
    <property type="entry name" value="AraC_E-bd"/>
</dbReference>
<dbReference type="OrthoDB" id="795001at2"/>
<dbReference type="InterPro" id="IPR029442">
    <property type="entry name" value="GyrI-like"/>
</dbReference>
<dbReference type="EMBL" id="VFPM01000001">
    <property type="protein sequence ID" value="TQM64482.1"/>
    <property type="molecule type" value="Genomic_DNA"/>
</dbReference>
<feature type="domain" description="AraC effector-binding" evidence="1">
    <location>
        <begin position="2"/>
        <end position="152"/>
    </location>
</feature>
<dbReference type="InterPro" id="IPR011256">
    <property type="entry name" value="Reg_factor_effector_dom_sf"/>
</dbReference>
<sequence length="152" mass="16363">MTEIRIVDLTEQHTAVVHEQVPMAELTSFFARAFEDAMRVIRAQRDAPVGPPFGAYHGMPGETVDVEAGFPVAAPITDTGGVVASTLPGGRAVEALHVGPYDTMTGTYAEIEAWMAEHGATPGPVMWESYLTDPGNEPDPSTWRTLIVWPTA</sequence>
<dbReference type="Pfam" id="PF06445">
    <property type="entry name" value="GyrI-like"/>
    <property type="match status" value="1"/>
</dbReference>
<name>A0A543I1M7_9MICO</name>
<dbReference type="SMART" id="SM00871">
    <property type="entry name" value="AraC_E_bind"/>
    <property type="match status" value="1"/>
</dbReference>
<keyword evidence="3" id="KW-1185">Reference proteome</keyword>
<evidence type="ECO:0000313" key="3">
    <source>
        <dbReference type="Proteomes" id="UP000316747"/>
    </source>
</evidence>
<dbReference type="Proteomes" id="UP000316747">
    <property type="component" value="Unassembled WGS sequence"/>
</dbReference>
<protein>
    <submittedName>
        <fullName evidence="2">Effector-binding domain-containing protein</fullName>
    </submittedName>
</protein>
<dbReference type="RefSeq" id="WP_141842116.1">
    <property type="nucleotide sequence ID" value="NZ_VFPM01000001.1"/>
</dbReference>